<evidence type="ECO:0000313" key="2">
    <source>
        <dbReference type="EMBL" id="MDC4241679.1"/>
    </source>
</evidence>
<protein>
    <recommendedName>
        <fullName evidence="1">Restriction endonuclease type II-like domain-containing protein</fullName>
    </recommendedName>
</protein>
<reference evidence="2" key="1">
    <citation type="submission" date="2022-05" db="EMBL/GenBank/DDBJ databases">
        <title>Draft genome sequence of Clostridium tertium strain CP3 isolated from Peru.</title>
        <authorList>
            <person name="Hurtado R."/>
            <person name="Lima L."/>
            <person name="Sousa T."/>
            <person name="Jaiswal A.K."/>
            <person name="Tiwari S."/>
            <person name="Maturrano L."/>
            <person name="Brenig B."/>
            <person name="Azevedo V."/>
        </authorList>
    </citation>
    <scope>NUCLEOTIDE SEQUENCE</scope>
    <source>
        <strain evidence="2">CP3</strain>
    </source>
</reference>
<proteinExistence type="predicted"/>
<evidence type="ECO:0000259" key="1">
    <source>
        <dbReference type="Pfam" id="PF18741"/>
    </source>
</evidence>
<evidence type="ECO:0000313" key="3">
    <source>
        <dbReference type="Proteomes" id="UP001141183"/>
    </source>
</evidence>
<comment type="caution">
    <text evidence="2">The sequence shown here is derived from an EMBL/GenBank/DDBJ whole genome shotgun (WGS) entry which is preliminary data.</text>
</comment>
<dbReference type="AlphaFoldDB" id="A0A9X3XPA5"/>
<accession>A0A9X3XPA5</accession>
<dbReference type="Proteomes" id="UP001141183">
    <property type="component" value="Unassembled WGS sequence"/>
</dbReference>
<dbReference type="RefSeq" id="WP_008678825.1">
    <property type="nucleotide sequence ID" value="NZ_CABKOG010000003.1"/>
</dbReference>
<feature type="domain" description="Restriction endonuclease type II-like" evidence="1">
    <location>
        <begin position="593"/>
        <end position="685"/>
    </location>
</feature>
<dbReference type="Pfam" id="PF18741">
    <property type="entry name" value="MTES_1575"/>
    <property type="match status" value="1"/>
</dbReference>
<organism evidence="2 3">
    <name type="scientific">Clostridium tertium</name>
    <dbReference type="NCBI Taxonomy" id="1559"/>
    <lineage>
        <taxon>Bacteria</taxon>
        <taxon>Bacillati</taxon>
        <taxon>Bacillota</taxon>
        <taxon>Clostridia</taxon>
        <taxon>Eubacteriales</taxon>
        <taxon>Clostridiaceae</taxon>
        <taxon>Clostridium</taxon>
    </lineage>
</organism>
<sequence length="691" mass="82199">MVSKLVKEEEVLSTLSFDYIIESIIRYLKDNKDLIINNCSEEYLINIFECILYKLLFNENQVLILCDDYINKVIDTSVIKNLDKRAIYLKGSIDFESNLKERLLSLPEATGKTIISKVEVLSRSIDKKTTQLIDLIKFFTLSNNKSLSLIEKYKVTQRKLNKYDSLYEYYSIYRIRKPFEKYSYFEVDNCVNEIIKSDLIKKYIKYRRFIDNNKFKILKEPVNYEMLNLAIYKIDELNKDTNFKVPLNYSQYTEDFIETLSINQKMPNEDLKSLVNLVNLKYNYNLLTHQKKNRLLSIFTKRKDNAKYENNLNKYSSIEDDITKEYEDNLRNINSYIDKLNFLKNVLNDEEYKSFLAALIRGKDLKDDLLKYRKIFYISYEMRDVLNLLKHLSEIEIEILNYAYNNIEDKKYMEDIIISIPKLKLYLEIEEDEIRFSDTIDKYKDFGKLLNELNEDIRIRNSLISESINYIWDNKLREKLKIGKNNIDKVDFSDKEITKALFPCIISKLDNLQLKNINDNNIKFDKVIYLGKITNLDDKTLETLKDLSKSIIILCKDKVDTPLNLKRYENIDILNIDKSITYDNSSENIIINEIQKYLEGLGYISEKNVCIDNFNIELLIKDNNLNTIAALEIDSETININSSYKLKDIYLNKVLKDKNIKLYRVWSRDWWINKSKELCKLEEFLQTLKTK</sequence>
<keyword evidence="3" id="KW-1185">Reference proteome</keyword>
<gene>
    <name evidence="2" type="ORF">NE398_16205</name>
</gene>
<dbReference type="EMBL" id="JAMRYU010000018">
    <property type="protein sequence ID" value="MDC4241679.1"/>
    <property type="molecule type" value="Genomic_DNA"/>
</dbReference>
<name>A0A9X3XPA5_9CLOT</name>
<dbReference type="InterPro" id="IPR049468">
    <property type="entry name" value="Restrct_endonuc-II-like_dom"/>
</dbReference>